<proteinExistence type="predicted"/>
<comment type="caution">
    <text evidence="1">The sequence shown here is derived from an EMBL/GenBank/DDBJ whole genome shotgun (WGS) entry which is preliminary data.</text>
</comment>
<organism evidence="1 2">
    <name type="scientific">Bilifractor porci</name>
    <dbReference type="NCBI Taxonomy" id="2606636"/>
    <lineage>
        <taxon>Bacteria</taxon>
        <taxon>Bacillati</taxon>
        <taxon>Bacillota</taxon>
        <taxon>Clostridia</taxon>
        <taxon>Lachnospirales</taxon>
        <taxon>Lachnospiraceae</taxon>
        <taxon>Bilifractor</taxon>
    </lineage>
</organism>
<evidence type="ECO:0000313" key="1">
    <source>
        <dbReference type="EMBL" id="MST81126.1"/>
    </source>
</evidence>
<gene>
    <name evidence="1" type="ORF">FYJ60_02095</name>
</gene>
<dbReference type="Proteomes" id="UP000466864">
    <property type="component" value="Unassembled WGS sequence"/>
</dbReference>
<evidence type="ECO:0000313" key="2">
    <source>
        <dbReference type="Proteomes" id="UP000466864"/>
    </source>
</evidence>
<sequence>MFEKELQKLKINGTEYPYKFDICVLEKVQQKYEDVLKFEYGIRGMIPVFKEGVLDKKETRWTVPDIRMTCSGIVWMIQEGLDIAGSEEPVPDEKDIMRQEDYTITELAQIVFEGYQSCFLSKTSRTKKTESSRK</sequence>
<name>A0A7X2P7A1_9FIRM</name>
<accession>A0A7X2P7A1</accession>
<dbReference type="RefSeq" id="WP_154456922.1">
    <property type="nucleotide sequence ID" value="NZ_VUMV01000001.1"/>
</dbReference>
<reference evidence="1 2" key="1">
    <citation type="submission" date="2019-08" db="EMBL/GenBank/DDBJ databases">
        <title>In-depth cultivation of the pig gut microbiome towards novel bacterial diversity and tailored functional studies.</title>
        <authorList>
            <person name="Wylensek D."/>
            <person name="Hitch T.C.A."/>
            <person name="Clavel T."/>
        </authorList>
    </citation>
    <scope>NUCLEOTIDE SEQUENCE [LARGE SCALE GENOMIC DNA]</scope>
    <source>
        <strain evidence="1 2">Oil+RF-744-WCA-WT-13</strain>
    </source>
</reference>
<protein>
    <submittedName>
        <fullName evidence="1">Uncharacterized protein</fullName>
    </submittedName>
</protein>
<dbReference type="EMBL" id="VUMV01000001">
    <property type="protein sequence ID" value="MST81126.1"/>
    <property type="molecule type" value="Genomic_DNA"/>
</dbReference>
<dbReference type="AlphaFoldDB" id="A0A7X2P7A1"/>
<keyword evidence="2" id="KW-1185">Reference proteome</keyword>